<dbReference type="InterPro" id="IPR003735">
    <property type="entry name" value="Metal_Tscrpt_repr"/>
</dbReference>
<evidence type="ECO:0000313" key="1">
    <source>
        <dbReference type="EMBL" id="RKD76023.1"/>
    </source>
</evidence>
<dbReference type="EMBL" id="RAPK01000006">
    <property type="protein sequence ID" value="RKD76023.1"/>
    <property type="molecule type" value="Genomic_DNA"/>
</dbReference>
<dbReference type="GO" id="GO:0003677">
    <property type="term" value="F:DNA binding"/>
    <property type="evidence" value="ECO:0007669"/>
    <property type="project" value="UniProtKB-KW"/>
</dbReference>
<gene>
    <name evidence="1" type="ORF">ATL39_0235</name>
</gene>
<dbReference type="OrthoDB" id="9811244at2"/>
<dbReference type="Proteomes" id="UP000285120">
    <property type="component" value="Unassembled WGS sequence"/>
</dbReference>
<accession>A0A419V7U6</accession>
<dbReference type="Gene3D" id="1.20.58.1000">
    <property type="entry name" value="Metal-sensitive repressor, helix protomer"/>
    <property type="match status" value="1"/>
</dbReference>
<dbReference type="InterPro" id="IPR038390">
    <property type="entry name" value="Metal_Tscrpt_repr_sf"/>
</dbReference>
<name>A0A419V7U6_9BACL</name>
<keyword evidence="1" id="KW-0238">DNA-binding</keyword>
<organism evidence="1 2">
    <name type="scientific">Sinobaca qinghaiensis</name>
    <dbReference type="NCBI Taxonomy" id="342944"/>
    <lineage>
        <taxon>Bacteria</taxon>
        <taxon>Bacillati</taxon>
        <taxon>Bacillota</taxon>
        <taxon>Bacilli</taxon>
        <taxon>Bacillales</taxon>
        <taxon>Sporolactobacillaceae</taxon>
        <taxon>Sinobaca</taxon>
    </lineage>
</organism>
<protein>
    <submittedName>
        <fullName evidence="1">DNA-binding FrmR family transcriptional regulator</fullName>
    </submittedName>
</protein>
<proteinExistence type="predicted"/>
<dbReference type="GO" id="GO:0045892">
    <property type="term" value="P:negative regulation of DNA-templated transcription"/>
    <property type="evidence" value="ECO:0007669"/>
    <property type="project" value="UniProtKB-ARBA"/>
</dbReference>
<dbReference type="RefSeq" id="WP_120191446.1">
    <property type="nucleotide sequence ID" value="NZ_RAPK01000006.1"/>
</dbReference>
<dbReference type="GO" id="GO:0046872">
    <property type="term" value="F:metal ion binding"/>
    <property type="evidence" value="ECO:0007669"/>
    <property type="project" value="InterPro"/>
</dbReference>
<comment type="caution">
    <text evidence="1">The sequence shown here is derived from an EMBL/GenBank/DDBJ whole genome shotgun (WGS) entry which is preliminary data.</text>
</comment>
<dbReference type="PANTHER" id="PTHR33677:SF3">
    <property type="entry name" value="COPPER-SENSING TRANSCRIPTIONAL REPRESSOR RICR"/>
    <property type="match status" value="1"/>
</dbReference>
<evidence type="ECO:0000313" key="2">
    <source>
        <dbReference type="Proteomes" id="UP000285120"/>
    </source>
</evidence>
<dbReference type="Pfam" id="PF02583">
    <property type="entry name" value="Trns_repr_metal"/>
    <property type="match status" value="1"/>
</dbReference>
<sequence>MEQEVNVKKTVQPNKQQMLNRLKRIEGQVRGVHQMVENDRYCVDILNQIAAIQAATNKVSLALLEDHTNHCVSSAVKQGNGEESIQELMTVMGKMLK</sequence>
<dbReference type="CDD" id="cd10148">
    <property type="entry name" value="CsoR-like_DUF156"/>
    <property type="match status" value="1"/>
</dbReference>
<dbReference type="AlphaFoldDB" id="A0A419V7U6"/>
<dbReference type="PANTHER" id="PTHR33677">
    <property type="entry name" value="TRANSCRIPTIONAL REPRESSOR FRMR-RELATED"/>
    <property type="match status" value="1"/>
</dbReference>
<keyword evidence="2" id="KW-1185">Reference proteome</keyword>
<reference evidence="1 2" key="1">
    <citation type="submission" date="2018-09" db="EMBL/GenBank/DDBJ databases">
        <title>Genomic Encyclopedia of Archaeal and Bacterial Type Strains, Phase II (KMG-II): from individual species to whole genera.</title>
        <authorList>
            <person name="Goeker M."/>
        </authorList>
    </citation>
    <scope>NUCLEOTIDE SEQUENCE [LARGE SCALE GENOMIC DNA]</scope>
    <source>
        <strain evidence="1 2">DSM 17008</strain>
    </source>
</reference>